<comment type="subcellular location">
    <subcellularLocation>
        <location evidence="1 12">Cytoplasm</location>
    </subcellularLocation>
</comment>
<dbReference type="NCBIfam" id="TIGR01072">
    <property type="entry name" value="murA"/>
    <property type="match status" value="1"/>
</dbReference>
<dbReference type="PANTHER" id="PTHR43783:SF1">
    <property type="entry name" value="UDP-N-ACETYLGLUCOSAMINE 1-CARBOXYVINYLTRANSFERASE"/>
    <property type="match status" value="1"/>
</dbReference>
<gene>
    <name evidence="12" type="primary">murA</name>
    <name evidence="14" type="ORF">DealDRAFT_1667</name>
</gene>
<evidence type="ECO:0000256" key="11">
    <source>
        <dbReference type="ARBA" id="ARBA00047527"/>
    </source>
</evidence>
<comment type="catalytic activity">
    <reaction evidence="11 12">
        <text>phosphoenolpyruvate + UDP-N-acetyl-alpha-D-glucosamine = UDP-N-acetyl-3-O-(1-carboxyvinyl)-alpha-D-glucosamine + phosphate</text>
        <dbReference type="Rhea" id="RHEA:18681"/>
        <dbReference type="ChEBI" id="CHEBI:43474"/>
        <dbReference type="ChEBI" id="CHEBI:57705"/>
        <dbReference type="ChEBI" id="CHEBI:58702"/>
        <dbReference type="ChEBI" id="CHEBI:68483"/>
        <dbReference type="EC" id="2.5.1.7"/>
    </reaction>
</comment>
<comment type="caution">
    <text evidence="14">The sequence shown here is derived from an EMBL/GenBank/DDBJ whole genome shotgun (WGS) entry which is preliminary data.</text>
</comment>
<evidence type="ECO:0000313" key="14">
    <source>
        <dbReference type="EMBL" id="EEG77544.1"/>
    </source>
</evidence>
<dbReference type="GO" id="GO:0008360">
    <property type="term" value="P:regulation of cell shape"/>
    <property type="evidence" value="ECO:0007669"/>
    <property type="project" value="UniProtKB-KW"/>
</dbReference>
<evidence type="ECO:0000256" key="1">
    <source>
        <dbReference type="ARBA" id="ARBA00004496"/>
    </source>
</evidence>
<feature type="binding site" evidence="12">
    <location>
        <begin position="124"/>
        <end position="128"/>
    </location>
    <ligand>
        <name>UDP-N-acetyl-alpha-D-glucosamine</name>
        <dbReference type="ChEBI" id="CHEBI:57705"/>
    </ligand>
</feature>
<evidence type="ECO:0000256" key="6">
    <source>
        <dbReference type="ARBA" id="ARBA00022960"/>
    </source>
</evidence>
<dbReference type="GO" id="GO:0009252">
    <property type="term" value="P:peptidoglycan biosynthetic process"/>
    <property type="evidence" value="ECO:0007669"/>
    <property type="project" value="UniProtKB-UniRule"/>
</dbReference>
<dbReference type="InterPro" id="IPR050068">
    <property type="entry name" value="MurA_subfamily"/>
</dbReference>
<keyword evidence="15" id="KW-1185">Reference proteome</keyword>
<evidence type="ECO:0000313" key="15">
    <source>
        <dbReference type="Proteomes" id="UP000006443"/>
    </source>
</evidence>
<evidence type="ECO:0000256" key="4">
    <source>
        <dbReference type="ARBA" id="ARBA00022618"/>
    </source>
</evidence>
<dbReference type="PANTHER" id="PTHR43783">
    <property type="entry name" value="UDP-N-ACETYLGLUCOSAMINE 1-CARBOXYVINYLTRANSFERASE"/>
    <property type="match status" value="1"/>
</dbReference>
<protein>
    <recommendedName>
        <fullName evidence="12">UDP-N-acetylglucosamine 1-carboxyvinyltransferase</fullName>
        <ecNumber evidence="12">2.5.1.7</ecNumber>
    </recommendedName>
    <alternativeName>
        <fullName evidence="12">Enoylpyruvate transferase</fullName>
    </alternativeName>
    <alternativeName>
        <fullName evidence="12">UDP-N-acetylglucosamine enolpyruvyl transferase</fullName>
        <shortName evidence="12">EPT</shortName>
    </alternativeName>
</protein>
<keyword evidence="7 12" id="KW-0573">Peptidoglycan synthesis</keyword>
<comment type="pathway">
    <text evidence="2 12">Cell wall biogenesis; peptidoglycan biosynthesis.</text>
</comment>
<feature type="active site" description="Proton donor" evidence="12">
    <location>
        <position position="119"/>
    </location>
</feature>
<sequence length="421" mass="45105">MSALITLEGGVELSGRVRIEGAKNACLPIIAASLLCEDRVILHDIPPLDDVHTMCQVLNALGAETDYFPEEKKLIVDPQDLGKAEAPYDLVRKMRASFLVIGPLLARYGRARVSLPGGCAIGIRPIDLHLKGLKAMGAEVVIGHGFIETLADKLCGERVYLDFPSVGATENIMMAASLAEGVTVIENAAEEPEVVDLARFINAMGGKVTGAGTDTIRITGVSKLSGTEYTVIPDRIEAGTFMLAAAITGGSVTVENVIPEHITPLIAKLKETECDVSEEDGLIHIQRNGPLRAVDVKTLPYPGFPTDLQSPMMALLTRAQGTSVVTETVFENRFMHVDELCRMGARIKIEGHCAVVSGRDKLMGAPVNATDLRAGAALVLAGLSAQGQTRVGCVYHIDRGYWNFVEKLQSLGAKIKRSEQP</sequence>
<dbReference type="SUPFAM" id="SSF55205">
    <property type="entry name" value="EPT/RTPC-like"/>
    <property type="match status" value="1"/>
</dbReference>
<dbReference type="GO" id="GO:0051301">
    <property type="term" value="P:cell division"/>
    <property type="evidence" value="ECO:0007669"/>
    <property type="project" value="UniProtKB-KW"/>
</dbReference>
<feature type="binding site" evidence="12">
    <location>
        <position position="95"/>
    </location>
    <ligand>
        <name>UDP-N-acetyl-alpha-D-glucosamine</name>
        <dbReference type="ChEBI" id="CHEBI:57705"/>
    </ligand>
</feature>
<dbReference type="AlphaFoldDB" id="C0GGV3"/>
<feature type="modified residue" description="2-(S-cysteinyl)pyruvic acid O-phosphothioketal" evidence="12">
    <location>
        <position position="119"/>
    </location>
</feature>
<dbReference type="EC" id="2.5.1.7" evidence="12"/>
<dbReference type="STRING" id="555088.DealDRAFT_1667"/>
<dbReference type="InterPro" id="IPR001986">
    <property type="entry name" value="Enolpyruvate_Tfrase_dom"/>
</dbReference>
<keyword evidence="12" id="KW-0670">Pyruvate</keyword>
<dbReference type="GO" id="GO:0071555">
    <property type="term" value="P:cell wall organization"/>
    <property type="evidence" value="ECO:0007669"/>
    <property type="project" value="UniProtKB-KW"/>
</dbReference>
<dbReference type="Pfam" id="PF00275">
    <property type="entry name" value="EPSP_synthase"/>
    <property type="match status" value="1"/>
</dbReference>
<dbReference type="CDD" id="cd01555">
    <property type="entry name" value="UdpNAET"/>
    <property type="match status" value="1"/>
</dbReference>
<keyword evidence="4 12" id="KW-0132">Cell division</keyword>
<accession>C0GGV3</accession>
<feature type="binding site" evidence="12">
    <location>
        <position position="307"/>
    </location>
    <ligand>
        <name>UDP-N-acetyl-alpha-D-glucosamine</name>
        <dbReference type="ChEBI" id="CHEBI:57705"/>
    </ligand>
</feature>
<keyword evidence="9 12" id="KW-0961">Cell wall biogenesis/degradation</keyword>
<keyword evidence="5 12" id="KW-0808">Transferase</keyword>
<dbReference type="InterPro" id="IPR013792">
    <property type="entry name" value="RNA3'P_cycl/enolpyr_Trfase_a/b"/>
</dbReference>
<proteinExistence type="inferred from homology"/>
<dbReference type="InterPro" id="IPR036968">
    <property type="entry name" value="Enolpyruvate_Tfrase_sf"/>
</dbReference>
<feature type="binding site" evidence="12">
    <location>
        <begin position="23"/>
        <end position="24"/>
    </location>
    <ligand>
        <name>phosphoenolpyruvate</name>
        <dbReference type="ChEBI" id="CHEBI:58702"/>
    </ligand>
</feature>
<dbReference type="GO" id="GO:0005737">
    <property type="term" value="C:cytoplasm"/>
    <property type="evidence" value="ECO:0007669"/>
    <property type="project" value="UniProtKB-SubCell"/>
</dbReference>
<evidence type="ECO:0000256" key="12">
    <source>
        <dbReference type="HAMAP-Rule" id="MF_00111"/>
    </source>
</evidence>
<dbReference type="OrthoDB" id="9803760at2"/>
<evidence type="ECO:0000256" key="8">
    <source>
        <dbReference type="ARBA" id="ARBA00023306"/>
    </source>
</evidence>
<evidence type="ECO:0000256" key="3">
    <source>
        <dbReference type="ARBA" id="ARBA00022490"/>
    </source>
</evidence>
<keyword evidence="6 12" id="KW-0133">Cell shape</keyword>
<feature type="domain" description="Enolpyruvate transferase" evidence="13">
    <location>
        <begin position="8"/>
        <end position="408"/>
    </location>
</feature>
<dbReference type="Proteomes" id="UP000006443">
    <property type="component" value="Unassembled WGS sequence"/>
</dbReference>
<dbReference type="FunFam" id="3.65.10.10:FF:000001">
    <property type="entry name" value="UDP-N-acetylglucosamine 1-carboxyvinyltransferase"/>
    <property type="match status" value="1"/>
</dbReference>
<evidence type="ECO:0000259" key="13">
    <source>
        <dbReference type="Pfam" id="PF00275"/>
    </source>
</evidence>
<comment type="similarity">
    <text evidence="10 12">Belongs to the EPSP synthase family. MurA subfamily.</text>
</comment>
<evidence type="ECO:0000256" key="5">
    <source>
        <dbReference type="ARBA" id="ARBA00022679"/>
    </source>
</evidence>
<comment type="caution">
    <text evidence="12">Lacks conserved residue(s) required for the propagation of feature annotation.</text>
</comment>
<name>C0GGV3_DETAL</name>
<dbReference type="HAMAP" id="MF_00111">
    <property type="entry name" value="MurA"/>
    <property type="match status" value="1"/>
</dbReference>
<feature type="binding site" evidence="12">
    <location>
        <position position="329"/>
    </location>
    <ligand>
        <name>UDP-N-acetyl-alpha-D-glucosamine</name>
        <dbReference type="ChEBI" id="CHEBI:57705"/>
    </ligand>
</feature>
<dbReference type="UniPathway" id="UPA00219"/>
<dbReference type="InterPro" id="IPR005750">
    <property type="entry name" value="UDP_GlcNAc_COvinyl_MurA"/>
</dbReference>
<reference evidence="14 15" key="1">
    <citation type="submission" date="2009-02" db="EMBL/GenBank/DDBJ databases">
        <title>Sequencing of the draft genome and assembly of Dethiobacter alkaliphilus AHT 1.</title>
        <authorList>
            <consortium name="US DOE Joint Genome Institute (JGI-PGF)"/>
            <person name="Lucas S."/>
            <person name="Copeland A."/>
            <person name="Lapidus A."/>
            <person name="Glavina del Rio T."/>
            <person name="Dalin E."/>
            <person name="Tice H."/>
            <person name="Bruce D."/>
            <person name="Goodwin L."/>
            <person name="Pitluck S."/>
            <person name="Larimer F."/>
            <person name="Land M.L."/>
            <person name="Hauser L."/>
            <person name="Muyzer G."/>
        </authorList>
    </citation>
    <scope>NUCLEOTIDE SEQUENCE [LARGE SCALE GENOMIC DNA]</scope>
    <source>
        <strain evidence="14 15">AHT 1</strain>
    </source>
</reference>
<evidence type="ECO:0000256" key="7">
    <source>
        <dbReference type="ARBA" id="ARBA00022984"/>
    </source>
</evidence>
<evidence type="ECO:0000256" key="10">
    <source>
        <dbReference type="ARBA" id="ARBA00038367"/>
    </source>
</evidence>
<dbReference type="Gene3D" id="3.65.10.10">
    <property type="entry name" value="Enolpyruvate transferase domain"/>
    <property type="match status" value="2"/>
</dbReference>
<keyword evidence="8 12" id="KW-0131">Cell cycle</keyword>
<evidence type="ECO:0000256" key="2">
    <source>
        <dbReference type="ARBA" id="ARBA00004752"/>
    </source>
</evidence>
<dbReference type="RefSeq" id="WP_008516555.1">
    <property type="nucleotide sequence ID" value="NZ_ACJM01000007.1"/>
</dbReference>
<dbReference type="GO" id="GO:0008760">
    <property type="term" value="F:UDP-N-acetylglucosamine 1-carboxyvinyltransferase activity"/>
    <property type="evidence" value="ECO:0007669"/>
    <property type="project" value="UniProtKB-UniRule"/>
</dbReference>
<organism evidence="14 15">
    <name type="scientific">Dethiobacter alkaliphilus AHT 1</name>
    <dbReference type="NCBI Taxonomy" id="555088"/>
    <lineage>
        <taxon>Bacteria</taxon>
        <taxon>Bacillati</taxon>
        <taxon>Bacillota</taxon>
        <taxon>Dethiobacteria</taxon>
        <taxon>Dethiobacterales</taxon>
        <taxon>Dethiobacteraceae</taxon>
        <taxon>Dethiobacter</taxon>
    </lineage>
</organism>
<dbReference type="GO" id="GO:0019277">
    <property type="term" value="P:UDP-N-acetylgalactosamine biosynthetic process"/>
    <property type="evidence" value="ECO:0007669"/>
    <property type="project" value="InterPro"/>
</dbReference>
<evidence type="ECO:0000256" key="9">
    <source>
        <dbReference type="ARBA" id="ARBA00023316"/>
    </source>
</evidence>
<keyword evidence="3 12" id="KW-0963">Cytoplasm</keyword>
<dbReference type="eggNOG" id="COG0766">
    <property type="taxonomic scope" value="Bacteria"/>
</dbReference>
<dbReference type="EMBL" id="ACJM01000007">
    <property type="protein sequence ID" value="EEG77544.1"/>
    <property type="molecule type" value="Genomic_DNA"/>
</dbReference>
<comment type="function">
    <text evidence="12">Cell wall formation. Adds enolpyruvyl to UDP-N-acetylglucosamine.</text>
</comment>
<dbReference type="NCBIfam" id="NF006873">
    <property type="entry name" value="PRK09369.1"/>
    <property type="match status" value="1"/>
</dbReference>